<dbReference type="InterPro" id="IPR000843">
    <property type="entry name" value="HTH_LacI"/>
</dbReference>
<protein>
    <submittedName>
        <fullName evidence="5">LacI family transcriptional regulator</fullName>
    </submittedName>
</protein>
<evidence type="ECO:0000313" key="5">
    <source>
        <dbReference type="EMBL" id="TCO81687.1"/>
    </source>
</evidence>
<dbReference type="SUPFAM" id="SSF47413">
    <property type="entry name" value="lambda repressor-like DNA-binding domains"/>
    <property type="match status" value="1"/>
</dbReference>
<dbReference type="CDD" id="cd01392">
    <property type="entry name" value="HTH_LacI"/>
    <property type="match status" value="1"/>
</dbReference>
<organism evidence="5 6">
    <name type="scientific">Plasticicumulans lactativorans</name>
    <dbReference type="NCBI Taxonomy" id="1133106"/>
    <lineage>
        <taxon>Bacteria</taxon>
        <taxon>Pseudomonadati</taxon>
        <taxon>Pseudomonadota</taxon>
        <taxon>Gammaproteobacteria</taxon>
        <taxon>Candidatus Competibacteraceae</taxon>
        <taxon>Plasticicumulans</taxon>
    </lineage>
</organism>
<dbReference type="PANTHER" id="PTHR30146:SF138">
    <property type="entry name" value="TRANSCRIPTIONAL REGULATORY PROTEIN"/>
    <property type="match status" value="1"/>
</dbReference>
<evidence type="ECO:0000256" key="2">
    <source>
        <dbReference type="ARBA" id="ARBA00023125"/>
    </source>
</evidence>
<sequence>MKVNTDPPKRRATLKDIATELGVATATVSNAYNRPDQLSPALRERIFEVAARLGYAGPDPMARGLRRGQSGAIGIVHRERLSYAFSDPAASLFLQGIAREVEAGGQGLLLVSRPPGQEPELAAINSAAVDGFVVHCLTADDPLLQAVLRRQLPTVLVDQPGFDDLPYVMIDDSGGARAAAQHVLDLGHRRLGVLAFRLTPDATAGIADRQRQEATTNVVALARLRGYDAALRAVGLDWHEHVTVYECLEHTPAAGRLAAAALLAAHPRPTALLAMSDQLALGVLEYAAQAGLAVPAQLSVVGFDDTPAAALASPALTTVYQPHVDKGRWAGRLLLARLRGEPSPGAVSLPTRLVVRESTAAVPGV</sequence>
<keyword evidence="2" id="KW-0238">DNA-binding</keyword>
<evidence type="ECO:0000256" key="3">
    <source>
        <dbReference type="ARBA" id="ARBA00023163"/>
    </source>
</evidence>
<dbReference type="SMART" id="SM00354">
    <property type="entry name" value="HTH_LACI"/>
    <property type="match status" value="1"/>
</dbReference>
<reference evidence="5 6" key="1">
    <citation type="submission" date="2019-03" db="EMBL/GenBank/DDBJ databases">
        <title>Genomic Encyclopedia of Type Strains, Phase IV (KMG-IV): sequencing the most valuable type-strain genomes for metagenomic binning, comparative biology and taxonomic classification.</title>
        <authorList>
            <person name="Goeker M."/>
        </authorList>
    </citation>
    <scope>NUCLEOTIDE SEQUENCE [LARGE SCALE GENOMIC DNA]</scope>
    <source>
        <strain evidence="5 6">DSM 25287</strain>
    </source>
</reference>
<dbReference type="OrthoDB" id="5171752at2"/>
<dbReference type="Gene3D" id="1.10.260.40">
    <property type="entry name" value="lambda repressor-like DNA-binding domains"/>
    <property type="match status" value="1"/>
</dbReference>
<evidence type="ECO:0000259" key="4">
    <source>
        <dbReference type="PROSITE" id="PS50932"/>
    </source>
</evidence>
<feature type="domain" description="HTH lacI-type" evidence="4">
    <location>
        <begin position="12"/>
        <end position="67"/>
    </location>
</feature>
<accession>A0A4R2LFH6</accession>
<gene>
    <name evidence="5" type="ORF">EV699_10780</name>
</gene>
<proteinExistence type="predicted"/>
<dbReference type="Proteomes" id="UP000295765">
    <property type="component" value="Unassembled WGS sequence"/>
</dbReference>
<dbReference type="CDD" id="cd06279">
    <property type="entry name" value="PBP1_LacI-like"/>
    <property type="match status" value="1"/>
</dbReference>
<dbReference type="InterPro" id="IPR010982">
    <property type="entry name" value="Lambda_DNA-bd_dom_sf"/>
</dbReference>
<keyword evidence="3" id="KW-0804">Transcription</keyword>
<dbReference type="Pfam" id="PF13377">
    <property type="entry name" value="Peripla_BP_3"/>
    <property type="match status" value="1"/>
</dbReference>
<dbReference type="AlphaFoldDB" id="A0A4R2LFH6"/>
<dbReference type="RefSeq" id="WP_132540782.1">
    <property type="nucleotide sequence ID" value="NZ_SLWY01000007.1"/>
</dbReference>
<dbReference type="InterPro" id="IPR046335">
    <property type="entry name" value="LacI/GalR-like_sensor"/>
</dbReference>
<dbReference type="EMBL" id="SLWY01000007">
    <property type="protein sequence ID" value="TCO81687.1"/>
    <property type="molecule type" value="Genomic_DNA"/>
</dbReference>
<evidence type="ECO:0000313" key="6">
    <source>
        <dbReference type="Proteomes" id="UP000295765"/>
    </source>
</evidence>
<dbReference type="InterPro" id="IPR028082">
    <property type="entry name" value="Peripla_BP_I"/>
</dbReference>
<keyword evidence="6" id="KW-1185">Reference proteome</keyword>
<evidence type="ECO:0000256" key="1">
    <source>
        <dbReference type="ARBA" id="ARBA00023015"/>
    </source>
</evidence>
<keyword evidence="1" id="KW-0805">Transcription regulation</keyword>
<name>A0A4R2LFH6_9GAMM</name>
<dbReference type="GO" id="GO:0000976">
    <property type="term" value="F:transcription cis-regulatory region binding"/>
    <property type="evidence" value="ECO:0007669"/>
    <property type="project" value="TreeGrafter"/>
</dbReference>
<dbReference type="PANTHER" id="PTHR30146">
    <property type="entry name" value="LACI-RELATED TRANSCRIPTIONAL REPRESSOR"/>
    <property type="match status" value="1"/>
</dbReference>
<dbReference type="SUPFAM" id="SSF53822">
    <property type="entry name" value="Periplasmic binding protein-like I"/>
    <property type="match status" value="1"/>
</dbReference>
<dbReference type="GO" id="GO:0003700">
    <property type="term" value="F:DNA-binding transcription factor activity"/>
    <property type="evidence" value="ECO:0007669"/>
    <property type="project" value="TreeGrafter"/>
</dbReference>
<dbReference type="Gene3D" id="3.40.50.2300">
    <property type="match status" value="2"/>
</dbReference>
<comment type="caution">
    <text evidence="5">The sequence shown here is derived from an EMBL/GenBank/DDBJ whole genome shotgun (WGS) entry which is preliminary data.</text>
</comment>
<dbReference type="Pfam" id="PF00356">
    <property type="entry name" value="LacI"/>
    <property type="match status" value="1"/>
</dbReference>
<dbReference type="PROSITE" id="PS50932">
    <property type="entry name" value="HTH_LACI_2"/>
    <property type="match status" value="1"/>
</dbReference>